<dbReference type="GO" id="GO:0000139">
    <property type="term" value="C:Golgi membrane"/>
    <property type="evidence" value="ECO:0007669"/>
    <property type="project" value="UniProtKB-SubCell"/>
</dbReference>
<dbReference type="PANTHER" id="PTHR11214">
    <property type="entry name" value="BETA-1,3-N-ACETYLGLUCOSAMINYLTRANSFERASE"/>
    <property type="match status" value="1"/>
</dbReference>
<protein>
    <recommendedName>
        <fullName evidence="10">Hexosyltransferase</fullName>
        <ecNumber evidence="10">2.4.1.-</ecNumber>
    </recommendedName>
</protein>
<organism evidence="11 12">
    <name type="scientific">Prymnesium parvum</name>
    <name type="common">Toxic golden alga</name>
    <dbReference type="NCBI Taxonomy" id="97485"/>
    <lineage>
        <taxon>Eukaryota</taxon>
        <taxon>Haptista</taxon>
        <taxon>Haptophyta</taxon>
        <taxon>Prymnesiophyceae</taxon>
        <taxon>Prymnesiales</taxon>
        <taxon>Prymnesiaceae</taxon>
        <taxon>Prymnesium</taxon>
    </lineage>
</organism>
<comment type="similarity">
    <text evidence="2 10">Belongs to the glycosyltransferase 31 family.</text>
</comment>
<reference evidence="11 12" key="1">
    <citation type="journal article" date="2024" name="Science">
        <title>Giant polyketide synthase enzymes in the biosynthesis of giant marine polyether toxins.</title>
        <authorList>
            <person name="Fallon T.R."/>
            <person name="Shende V.V."/>
            <person name="Wierzbicki I.H."/>
            <person name="Pendleton A.L."/>
            <person name="Watervoot N.F."/>
            <person name="Auber R.P."/>
            <person name="Gonzalez D.J."/>
            <person name="Wisecaver J.H."/>
            <person name="Moore B.S."/>
        </authorList>
    </citation>
    <scope>NUCLEOTIDE SEQUENCE [LARGE SCALE GENOMIC DNA]</scope>
    <source>
        <strain evidence="11 12">12B1</strain>
    </source>
</reference>
<dbReference type="PANTHER" id="PTHR11214:SF3">
    <property type="entry name" value="BETA-1,3-GALACTOSYLTRANSFERASE 6"/>
    <property type="match status" value="1"/>
</dbReference>
<dbReference type="AlphaFoldDB" id="A0AB34J4P7"/>
<accession>A0AB34J4P7</accession>
<dbReference type="EC" id="2.4.1.-" evidence="10"/>
<evidence type="ECO:0000256" key="1">
    <source>
        <dbReference type="ARBA" id="ARBA00004323"/>
    </source>
</evidence>
<evidence type="ECO:0000256" key="3">
    <source>
        <dbReference type="ARBA" id="ARBA00022676"/>
    </source>
</evidence>
<dbReference type="InterPro" id="IPR029044">
    <property type="entry name" value="Nucleotide-diphossugar_trans"/>
</dbReference>
<gene>
    <name evidence="11" type="ORF">AB1Y20_005631</name>
</gene>
<dbReference type="Proteomes" id="UP001515480">
    <property type="component" value="Unassembled WGS sequence"/>
</dbReference>
<keyword evidence="3 10" id="KW-0328">Glycosyltransferase</keyword>
<keyword evidence="6" id="KW-0735">Signal-anchor</keyword>
<evidence type="ECO:0000256" key="6">
    <source>
        <dbReference type="ARBA" id="ARBA00022968"/>
    </source>
</evidence>
<keyword evidence="8 10" id="KW-0333">Golgi apparatus</keyword>
<dbReference type="InterPro" id="IPR002659">
    <property type="entry name" value="Glyco_trans_31"/>
</dbReference>
<evidence type="ECO:0000256" key="8">
    <source>
        <dbReference type="ARBA" id="ARBA00023034"/>
    </source>
</evidence>
<evidence type="ECO:0000313" key="11">
    <source>
        <dbReference type="EMBL" id="KAL1512373.1"/>
    </source>
</evidence>
<name>A0AB34J4P7_PRYPA</name>
<evidence type="ECO:0000256" key="10">
    <source>
        <dbReference type="RuleBase" id="RU363063"/>
    </source>
</evidence>
<sequence length="335" mass="37940">MPLSYAGNHFDGAVLPGRPHDGRCTLAAGTEAMRLACTQPAQPQPHRPACEILLLISSAAGYERRRRTLRATFLSLLRPAAPNSPLTEQQRLLVRYRFLLGAPQTAEQSAALAAEQAEHGDLLQVAVPESYETLFPKVVAAWRWAVATVDFRYWVHADDDAFVRLEKLWEWLHSDAAGGADGLYAGYIWDGSEGRRTKPIRDPEAKSYMPIEQWPHDAYPPFASGCCFILSRDLVEWLVEQSPAMTFFRVIDVPVGVYLAALPPSRVRIVHVPEIRPYRPLPLFREQTIVQHYMQPEEFKQYFAHAYERTPRDEKSDEAIAAVYDLFVGAKVLRR</sequence>
<evidence type="ECO:0000256" key="9">
    <source>
        <dbReference type="ARBA" id="ARBA00023136"/>
    </source>
</evidence>
<dbReference type="SUPFAM" id="SSF53448">
    <property type="entry name" value="Nucleotide-diphospho-sugar transferases"/>
    <property type="match status" value="1"/>
</dbReference>
<comment type="caution">
    <text evidence="11">The sequence shown here is derived from an EMBL/GenBank/DDBJ whole genome shotgun (WGS) entry which is preliminary data.</text>
</comment>
<evidence type="ECO:0000256" key="5">
    <source>
        <dbReference type="ARBA" id="ARBA00022692"/>
    </source>
</evidence>
<keyword evidence="4" id="KW-0808">Transferase</keyword>
<dbReference type="Gene3D" id="3.90.550.50">
    <property type="match status" value="1"/>
</dbReference>
<keyword evidence="7" id="KW-1133">Transmembrane helix</keyword>
<keyword evidence="9" id="KW-0472">Membrane</keyword>
<evidence type="ECO:0000256" key="4">
    <source>
        <dbReference type="ARBA" id="ARBA00022679"/>
    </source>
</evidence>
<dbReference type="Pfam" id="PF01762">
    <property type="entry name" value="Galactosyl_T"/>
    <property type="match status" value="1"/>
</dbReference>
<evidence type="ECO:0000256" key="2">
    <source>
        <dbReference type="ARBA" id="ARBA00008661"/>
    </source>
</evidence>
<evidence type="ECO:0000313" key="12">
    <source>
        <dbReference type="Proteomes" id="UP001515480"/>
    </source>
</evidence>
<keyword evidence="5" id="KW-0812">Transmembrane</keyword>
<dbReference type="EMBL" id="JBGBPQ010000013">
    <property type="protein sequence ID" value="KAL1512373.1"/>
    <property type="molecule type" value="Genomic_DNA"/>
</dbReference>
<proteinExistence type="inferred from homology"/>
<comment type="subcellular location">
    <subcellularLocation>
        <location evidence="1 10">Golgi apparatus membrane</location>
        <topology evidence="1 10">Single-pass type II membrane protein</topology>
    </subcellularLocation>
</comment>
<dbReference type="GO" id="GO:0008378">
    <property type="term" value="F:galactosyltransferase activity"/>
    <property type="evidence" value="ECO:0007669"/>
    <property type="project" value="TreeGrafter"/>
</dbReference>
<evidence type="ECO:0000256" key="7">
    <source>
        <dbReference type="ARBA" id="ARBA00022989"/>
    </source>
</evidence>
<keyword evidence="12" id="KW-1185">Reference proteome</keyword>